<evidence type="ECO:0000313" key="10">
    <source>
        <dbReference type="EMBL" id="MFC3765454.1"/>
    </source>
</evidence>
<dbReference type="EMBL" id="JBHRZH010000038">
    <property type="protein sequence ID" value="MFC3765454.1"/>
    <property type="molecule type" value="Genomic_DNA"/>
</dbReference>
<dbReference type="InterPro" id="IPR003362">
    <property type="entry name" value="Bact_transf"/>
</dbReference>
<dbReference type="InterPro" id="IPR017475">
    <property type="entry name" value="EPS_sugar_tfrase"/>
</dbReference>
<accession>A0ABV7YKW5</accession>
<reference evidence="11" key="1">
    <citation type="journal article" date="2019" name="Int. J. Syst. Evol. Microbiol.">
        <title>The Global Catalogue of Microorganisms (GCM) 10K type strain sequencing project: providing services to taxonomists for standard genome sequencing and annotation.</title>
        <authorList>
            <consortium name="The Broad Institute Genomics Platform"/>
            <consortium name="The Broad Institute Genome Sequencing Center for Infectious Disease"/>
            <person name="Wu L."/>
            <person name="Ma J."/>
        </authorList>
    </citation>
    <scope>NUCLEOTIDE SEQUENCE [LARGE SCALE GENOMIC DNA]</scope>
    <source>
        <strain evidence="11">CGMCC 4.7241</strain>
    </source>
</reference>
<dbReference type="EC" id="2.7.8.-" evidence="10"/>
<feature type="compositionally biased region" description="Basic and acidic residues" evidence="7">
    <location>
        <begin position="1"/>
        <end position="12"/>
    </location>
</feature>
<dbReference type="NCBIfam" id="TIGR03025">
    <property type="entry name" value="EPS_sugtrans"/>
    <property type="match status" value="1"/>
</dbReference>
<dbReference type="PANTHER" id="PTHR30576:SF10">
    <property type="entry name" value="SLL5057 PROTEIN"/>
    <property type="match status" value="1"/>
</dbReference>
<comment type="similarity">
    <text evidence="2">Belongs to the bacterial sugar transferase family.</text>
</comment>
<keyword evidence="4 8" id="KW-0812">Transmembrane</keyword>
<feature type="compositionally biased region" description="Pro residues" evidence="7">
    <location>
        <begin position="17"/>
        <end position="26"/>
    </location>
</feature>
<keyword evidence="3 10" id="KW-0808">Transferase</keyword>
<dbReference type="GO" id="GO:0016740">
    <property type="term" value="F:transferase activity"/>
    <property type="evidence" value="ECO:0007669"/>
    <property type="project" value="UniProtKB-KW"/>
</dbReference>
<keyword evidence="6 8" id="KW-0472">Membrane</keyword>
<dbReference type="Pfam" id="PF02397">
    <property type="entry name" value="Bac_transf"/>
    <property type="match status" value="1"/>
</dbReference>
<feature type="region of interest" description="Disordered" evidence="7">
    <location>
        <begin position="1"/>
        <end position="29"/>
    </location>
</feature>
<evidence type="ECO:0000256" key="7">
    <source>
        <dbReference type="SAM" id="MobiDB-lite"/>
    </source>
</evidence>
<evidence type="ECO:0000256" key="1">
    <source>
        <dbReference type="ARBA" id="ARBA00004141"/>
    </source>
</evidence>
<evidence type="ECO:0000313" key="11">
    <source>
        <dbReference type="Proteomes" id="UP001595699"/>
    </source>
</evidence>
<feature type="transmembrane region" description="Helical" evidence="8">
    <location>
        <begin position="81"/>
        <end position="100"/>
    </location>
</feature>
<sequence length="510" mass="55035">MVTLRDLEDDRAASPASPLPGTPAPRPKQLKPAHGMAWFAGGVAVLDLALIGIAVIAAQALRFGPNENEIAGAWRGSALGGVPYSVVAVVLAVFWLGVIAARGGYSPRIFGAGADEFKRIVSASVLAAGLVAIVCYLAKIELARGFVAVAFPLGTLLLLIGRYVTRRWLHRQRKRGHLTHRVLLVGMPAQVGETLEVIQREPRMGFQVVGACIPHLSKEPGDDLRQGGLPILGALDDVAAAVAASGADTVVVSGLPGRSSRLLRRMSWSLEGAGVDLVVSPALTDVAGPRIHVRPMAGLPLLHVEEPDFVGARRLVKAASDWVAGSILTLIALPLLILIAVAIKVGDRGPVLFRQTRVGVHGKEFPCFKFRSMVVDAEAKLAKLQEENEHDGVLFKIKDDPRVTRVGKIIRRLSLDELPQLFNVLRGEMSLVGPRPPLPSEVQQYGDDVRRRLLVKPGITGLWQVSGRSNLSWEDSVRLDLYYVENWSLSTDIVILFKTVRAVLARDGAY</sequence>
<protein>
    <submittedName>
        <fullName evidence="10">Sugar transferase</fullName>
        <ecNumber evidence="10">2.7.8.-</ecNumber>
    </submittedName>
</protein>
<keyword evidence="5 8" id="KW-1133">Transmembrane helix</keyword>
<dbReference type="PANTHER" id="PTHR30576">
    <property type="entry name" value="COLANIC BIOSYNTHESIS UDP-GLUCOSE LIPID CARRIER TRANSFERASE"/>
    <property type="match status" value="1"/>
</dbReference>
<comment type="caution">
    <text evidence="10">The sequence shown here is derived from an EMBL/GenBank/DDBJ whole genome shotgun (WGS) entry which is preliminary data.</text>
</comment>
<dbReference type="Proteomes" id="UP001595699">
    <property type="component" value="Unassembled WGS sequence"/>
</dbReference>
<dbReference type="Gene3D" id="3.40.50.720">
    <property type="entry name" value="NAD(P)-binding Rossmann-like Domain"/>
    <property type="match status" value="1"/>
</dbReference>
<gene>
    <name evidence="10" type="ORF">ACFOUW_31800</name>
</gene>
<dbReference type="Pfam" id="PF13727">
    <property type="entry name" value="CoA_binding_3"/>
    <property type="match status" value="1"/>
</dbReference>
<comment type="subcellular location">
    <subcellularLocation>
        <location evidence="1">Membrane</location>
        <topology evidence="1">Multi-pass membrane protein</topology>
    </subcellularLocation>
</comment>
<proteinExistence type="inferred from homology"/>
<dbReference type="RefSeq" id="WP_307782252.1">
    <property type="nucleotide sequence ID" value="NZ_JAFBCM010000001.1"/>
</dbReference>
<feature type="transmembrane region" description="Helical" evidence="8">
    <location>
        <begin position="120"/>
        <end position="139"/>
    </location>
</feature>
<keyword evidence="11" id="KW-1185">Reference proteome</keyword>
<name>A0ABV7YKW5_9ACTN</name>
<feature type="transmembrane region" description="Helical" evidence="8">
    <location>
        <begin position="145"/>
        <end position="165"/>
    </location>
</feature>
<evidence type="ECO:0000256" key="4">
    <source>
        <dbReference type="ARBA" id="ARBA00022692"/>
    </source>
</evidence>
<evidence type="ECO:0000256" key="6">
    <source>
        <dbReference type="ARBA" id="ARBA00023136"/>
    </source>
</evidence>
<evidence type="ECO:0000256" key="3">
    <source>
        <dbReference type="ARBA" id="ARBA00022679"/>
    </source>
</evidence>
<evidence type="ECO:0000256" key="2">
    <source>
        <dbReference type="ARBA" id="ARBA00006464"/>
    </source>
</evidence>
<feature type="transmembrane region" description="Helical" evidence="8">
    <location>
        <begin position="36"/>
        <end position="61"/>
    </location>
</feature>
<feature type="domain" description="Bacterial sugar transferase" evidence="9">
    <location>
        <begin position="317"/>
        <end position="504"/>
    </location>
</feature>
<evidence type="ECO:0000259" key="9">
    <source>
        <dbReference type="Pfam" id="PF02397"/>
    </source>
</evidence>
<organism evidence="10 11">
    <name type="scientific">Tenggerimyces flavus</name>
    <dbReference type="NCBI Taxonomy" id="1708749"/>
    <lineage>
        <taxon>Bacteria</taxon>
        <taxon>Bacillati</taxon>
        <taxon>Actinomycetota</taxon>
        <taxon>Actinomycetes</taxon>
        <taxon>Propionibacteriales</taxon>
        <taxon>Nocardioidaceae</taxon>
        <taxon>Tenggerimyces</taxon>
    </lineage>
</organism>
<evidence type="ECO:0000256" key="5">
    <source>
        <dbReference type="ARBA" id="ARBA00022989"/>
    </source>
</evidence>
<feature type="transmembrane region" description="Helical" evidence="8">
    <location>
        <begin position="322"/>
        <end position="343"/>
    </location>
</feature>
<evidence type="ECO:0000256" key="8">
    <source>
        <dbReference type="SAM" id="Phobius"/>
    </source>
</evidence>